<gene>
    <name evidence="1" type="ORF">O1611_g5160</name>
</gene>
<dbReference type="Proteomes" id="UP001153332">
    <property type="component" value="Unassembled WGS sequence"/>
</dbReference>
<protein>
    <submittedName>
        <fullName evidence="1">Uncharacterized protein</fullName>
    </submittedName>
</protein>
<evidence type="ECO:0000313" key="1">
    <source>
        <dbReference type="EMBL" id="KAJ8128476.1"/>
    </source>
</evidence>
<accession>A0ACC2JLZ8</accession>
<comment type="caution">
    <text evidence="1">The sequence shown here is derived from an EMBL/GenBank/DDBJ whole genome shotgun (WGS) entry which is preliminary data.</text>
</comment>
<name>A0ACC2JLZ8_9PEZI</name>
<dbReference type="EMBL" id="JAPUUL010001055">
    <property type="protein sequence ID" value="KAJ8128476.1"/>
    <property type="molecule type" value="Genomic_DNA"/>
</dbReference>
<sequence>MANIHATQPDDNSERPYDEMVCRIVDYVYDYDIVSEAAWARSKLALIDSLGAAIESLALSKECVSLITPVLPGAGRVVGGFPLPGTLFSLDFLQAAFSMGAMIRYLDHNDAFAGAEWGHPSDNLGAILVTGDVLTRDALARGDEQKVITMKQVLTALIKAYESRSLLRRLSLG</sequence>
<reference evidence="1" key="1">
    <citation type="submission" date="2022-12" db="EMBL/GenBank/DDBJ databases">
        <title>Genome Sequence of Lasiodiplodia mahajangana.</title>
        <authorList>
            <person name="Buettner E."/>
        </authorList>
    </citation>
    <scope>NUCLEOTIDE SEQUENCE</scope>
    <source>
        <strain evidence="1">VT137</strain>
    </source>
</reference>
<proteinExistence type="predicted"/>
<evidence type="ECO:0000313" key="2">
    <source>
        <dbReference type="Proteomes" id="UP001153332"/>
    </source>
</evidence>
<keyword evidence="2" id="KW-1185">Reference proteome</keyword>
<organism evidence="1 2">
    <name type="scientific">Lasiodiplodia mahajangana</name>
    <dbReference type="NCBI Taxonomy" id="1108764"/>
    <lineage>
        <taxon>Eukaryota</taxon>
        <taxon>Fungi</taxon>
        <taxon>Dikarya</taxon>
        <taxon>Ascomycota</taxon>
        <taxon>Pezizomycotina</taxon>
        <taxon>Dothideomycetes</taxon>
        <taxon>Dothideomycetes incertae sedis</taxon>
        <taxon>Botryosphaeriales</taxon>
        <taxon>Botryosphaeriaceae</taxon>
        <taxon>Lasiodiplodia</taxon>
    </lineage>
</organism>